<gene>
    <name evidence="1" type="ORF">ASZ90_010275</name>
</gene>
<name>A0A0W8FGL3_9ZZZZ</name>
<sequence>MACSLPGKAGSCICRVGRAGGRGDGKRYVSCGTNAATGNGVYSGCRHTRCRQHLAIGIPSCRGEMKR</sequence>
<organism evidence="1">
    <name type="scientific">hydrocarbon metagenome</name>
    <dbReference type="NCBI Taxonomy" id="938273"/>
    <lineage>
        <taxon>unclassified sequences</taxon>
        <taxon>metagenomes</taxon>
        <taxon>ecological metagenomes</taxon>
    </lineage>
</organism>
<dbReference type="AlphaFoldDB" id="A0A0W8FGL3"/>
<accession>A0A0W8FGL3</accession>
<reference evidence="1" key="1">
    <citation type="journal article" date="2015" name="Proc. Natl. Acad. Sci. U.S.A.">
        <title>Networks of energetic and metabolic interactions define dynamics in microbial communities.</title>
        <authorList>
            <person name="Embree M."/>
            <person name="Liu J.K."/>
            <person name="Al-Bassam M.M."/>
            <person name="Zengler K."/>
        </authorList>
    </citation>
    <scope>NUCLEOTIDE SEQUENCE</scope>
</reference>
<proteinExistence type="predicted"/>
<protein>
    <submittedName>
        <fullName evidence="1">Uncharacterized protein</fullName>
    </submittedName>
</protein>
<dbReference type="EMBL" id="LNQE01001237">
    <property type="protein sequence ID" value="KUG19988.1"/>
    <property type="molecule type" value="Genomic_DNA"/>
</dbReference>
<evidence type="ECO:0000313" key="1">
    <source>
        <dbReference type="EMBL" id="KUG19988.1"/>
    </source>
</evidence>
<comment type="caution">
    <text evidence="1">The sequence shown here is derived from an EMBL/GenBank/DDBJ whole genome shotgun (WGS) entry which is preliminary data.</text>
</comment>